<gene>
    <name evidence="2" type="ORF">C7999DRAFT_10913</name>
</gene>
<dbReference type="Pfam" id="PF01965">
    <property type="entry name" value="DJ-1_PfpI"/>
    <property type="match status" value="1"/>
</dbReference>
<feature type="non-terminal residue" evidence="2">
    <location>
        <position position="1"/>
    </location>
</feature>
<dbReference type="Gene3D" id="3.40.50.880">
    <property type="match status" value="1"/>
</dbReference>
<dbReference type="Proteomes" id="UP001303647">
    <property type="component" value="Unassembled WGS sequence"/>
</dbReference>
<dbReference type="PANTHER" id="PTHR43130:SF15">
    <property type="entry name" value="THIJ_PFPI FAMILY PROTEIN (AFU_ORTHOLOGUE AFUA_5G14240)"/>
    <property type="match status" value="1"/>
</dbReference>
<keyword evidence="3" id="KW-1185">Reference proteome</keyword>
<dbReference type="AlphaFoldDB" id="A0AAN7CZK3"/>
<protein>
    <submittedName>
        <fullName evidence="2">Class I glutamine amidotransferase-like protein</fullName>
    </submittedName>
</protein>
<evidence type="ECO:0000313" key="3">
    <source>
        <dbReference type="Proteomes" id="UP001303647"/>
    </source>
</evidence>
<dbReference type="InterPro" id="IPR052158">
    <property type="entry name" value="INH-QAR"/>
</dbReference>
<dbReference type="InterPro" id="IPR002818">
    <property type="entry name" value="DJ-1/PfpI"/>
</dbReference>
<evidence type="ECO:0000259" key="1">
    <source>
        <dbReference type="Pfam" id="PF01965"/>
    </source>
</evidence>
<comment type="caution">
    <text evidence="2">The sequence shown here is derived from an EMBL/GenBank/DDBJ whole genome shotgun (WGS) entry which is preliminary data.</text>
</comment>
<keyword evidence="2" id="KW-0315">Glutamine amidotransferase</keyword>
<feature type="domain" description="DJ-1/PfpI" evidence="1">
    <location>
        <begin position="66"/>
        <end position="187"/>
    </location>
</feature>
<name>A0AAN7CZK3_9PEZI</name>
<evidence type="ECO:0000313" key="2">
    <source>
        <dbReference type="EMBL" id="KAK4251280.1"/>
    </source>
</evidence>
<accession>A0AAN7CZK3</accession>
<dbReference type="SUPFAM" id="SSF52317">
    <property type="entry name" value="Class I glutamine amidotransferase-like"/>
    <property type="match status" value="1"/>
</dbReference>
<dbReference type="EMBL" id="MU857606">
    <property type="protein sequence ID" value="KAK4251280.1"/>
    <property type="molecule type" value="Genomic_DNA"/>
</dbReference>
<dbReference type="CDD" id="cd03139">
    <property type="entry name" value="GATase1_PfpI_2"/>
    <property type="match status" value="1"/>
</dbReference>
<organism evidence="2 3">
    <name type="scientific">Corynascus novoguineensis</name>
    <dbReference type="NCBI Taxonomy" id="1126955"/>
    <lineage>
        <taxon>Eukaryota</taxon>
        <taxon>Fungi</taxon>
        <taxon>Dikarya</taxon>
        <taxon>Ascomycota</taxon>
        <taxon>Pezizomycotina</taxon>
        <taxon>Sordariomycetes</taxon>
        <taxon>Sordariomycetidae</taxon>
        <taxon>Sordariales</taxon>
        <taxon>Chaetomiaceae</taxon>
        <taxon>Corynascus</taxon>
    </lineage>
</organism>
<reference evidence="2" key="2">
    <citation type="submission" date="2023-05" db="EMBL/GenBank/DDBJ databases">
        <authorList>
            <consortium name="Lawrence Berkeley National Laboratory"/>
            <person name="Steindorff A."/>
            <person name="Hensen N."/>
            <person name="Bonometti L."/>
            <person name="Westerberg I."/>
            <person name="Brannstrom I.O."/>
            <person name="Guillou S."/>
            <person name="Cros-Aarteil S."/>
            <person name="Calhoun S."/>
            <person name="Haridas S."/>
            <person name="Kuo A."/>
            <person name="Mondo S."/>
            <person name="Pangilinan J."/>
            <person name="Riley R."/>
            <person name="Labutti K."/>
            <person name="Andreopoulos B."/>
            <person name="Lipzen A."/>
            <person name="Chen C."/>
            <person name="Yanf M."/>
            <person name="Daum C."/>
            <person name="Ng V."/>
            <person name="Clum A."/>
            <person name="Ohm R."/>
            <person name="Martin F."/>
            <person name="Silar P."/>
            <person name="Natvig D."/>
            <person name="Lalanne C."/>
            <person name="Gautier V."/>
            <person name="Ament-Velasquez S.L."/>
            <person name="Kruys A."/>
            <person name="Hutchinson M.I."/>
            <person name="Powell A.J."/>
            <person name="Barry K."/>
            <person name="Miller A.N."/>
            <person name="Grigoriev I.V."/>
            <person name="Debuchy R."/>
            <person name="Gladieux P."/>
            <person name="Thoren M.H."/>
            <person name="Johannesson H."/>
        </authorList>
    </citation>
    <scope>NUCLEOTIDE SEQUENCE</scope>
    <source>
        <strain evidence="2">CBS 359.72</strain>
    </source>
</reference>
<reference evidence="2" key="1">
    <citation type="journal article" date="2023" name="Mol. Phylogenet. Evol.">
        <title>Genome-scale phylogeny and comparative genomics of the fungal order Sordariales.</title>
        <authorList>
            <person name="Hensen N."/>
            <person name="Bonometti L."/>
            <person name="Westerberg I."/>
            <person name="Brannstrom I.O."/>
            <person name="Guillou S."/>
            <person name="Cros-Aarteil S."/>
            <person name="Calhoun S."/>
            <person name="Haridas S."/>
            <person name="Kuo A."/>
            <person name="Mondo S."/>
            <person name="Pangilinan J."/>
            <person name="Riley R."/>
            <person name="LaButti K."/>
            <person name="Andreopoulos B."/>
            <person name="Lipzen A."/>
            <person name="Chen C."/>
            <person name="Yan M."/>
            <person name="Daum C."/>
            <person name="Ng V."/>
            <person name="Clum A."/>
            <person name="Steindorff A."/>
            <person name="Ohm R.A."/>
            <person name="Martin F."/>
            <person name="Silar P."/>
            <person name="Natvig D.O."/>
            <person name="Lalanne C."/>
            <person name="Gautier V."/>
            <person name="Ament-Velasquez S.L."/>
            <person name="Kruys A."/>
            <person name="Hutchinson M.I."/>
            <person name="Powell A.J."/>
            <person name="Barry K."/>
            <person name="Miller A.N."/>
            <person name="Grigoriev I.V."/>
            <person name="Debuchy R."/>
            <person name="Gladieux P."/>
            <person name="Hiltunen Thoren M."/>
            <person name="Johannesson H."/>
        </authorList>
    </citation>
    <scope>NUCLEOTIDE SEQUENCE</scope>
    <source>
        <strain evidence="2">CBS 359.72</strain>
    </source>
</reference>
<proteinExistence type="predicted"/>
<dbReference type="PANTHER" id="PTHR43130">
    <property type="entry name" value="ARAC-FAMILY TRANSCRIPTIONAL REGULATOR"/>
    <property type="match status" value="1"/>
</dbReference>
<dbReference type="InterPro" id="IPR029062">
    <property type="entry name" value="Class_I_gatase-like"/>
</dbReference>
<sequence>VFKKILYNGYEPLDIWGPLELFSSMSRYKNIKLSVISHEIGLVTSKSPPFVADPNTPPPLGLLRFGPQVLATHSFENAPQLDILVVPGGMGNRILQQQNNTAMEDFIAARYPQLRYLVSVCTGATILARAGVLEGRRATSSKAVWNSVITYGKNVTWVPDARWVVDGNIWTSSGVSAGIDMVYAFLEHYYGDDRASVREMLNIIEYAPHQDPHWDPFSIVHNVPGVDKNRSLVDCVRPAGF</sequence>